<reference evidence="1 2" key="1">
    <citation type="submission" date="2015-09" db="EMBL/GenBank/DDBJ databases">
        <authorList>
            <consortium name="Pathogen Informatics"/>
        </authorList>
    </citation>
    <scope>NUCLEOTIDE SEQUENCE [LARGE SCALE GENOMIC DNA]</scope>
    <source>
        <strain evidence="1 2">2789STDY5834945</strain>
    </source>
</reference>
<name>A0A174W7E0_BACT4</name>
<proteinExistence type="predicted"/>
<dbReference type="Proteomes" id="UP000095541">
    <property type="component" value="Unassembled WGS sequence"/>
</dbReference>
<accession>A0A174W7E0</accession>
<evidence type="ECO:0008006" key="3">
    <source>
        <dbReference type="Google" id="ProtNLM"/>
    </source>
</evidence>
<gene>
    <name evidence="1" type="ORF">ERS852557_04268</name>
</gene>
<dbReference type="EMBL" id="CZBI01000008">
    <property type="protein sequence ID" value="CUQ41481.1"/>
    <property type="molecule type" value="Genomic_DNA"/>
</dbReference>
<sequence length="385" mass="43302">MKTINIIRTLILSGIIGICSSCIEDYKYEEITGAPQVAFSTSETEFTKQSGSILSLKAIVIDGQDVKHEWKYDGEVCSESAELEYELTTVGTFKLEYTCTDIHGSTNKTFTVNVKPGDIEGVVFSTDKSEFTKSVGESLRISVTVKGTDPVNHEWKVNGTVYSTTANFDYPITESGDYEIVYTITKKNQELKKTFKLTAIASEHGSNWFVWQDMKQYVICLKDDETKVVTHHNGGSQFVIETYNGSNDQKFMKGAYFGYSAGDTHLEYTNIYNVGTQMTINEKGAVVSADVTAPGNCAADGWRGWYFIIDEHANARMIHFLETWDYTATYTVAIKGCILRPSDDKRTVVPVFYDRCKIDGVRDHTDYNALEGQYYDFKIKAVEDM</sequence>
<evidence type="ECO:0000313" key="2">
    <source>
        <dbReference type="Proteomes" id="UP000095541"/>
    </source>
</evidence>
<protein>
    <recommendedName>
        <fullName evidence="3">Bacteroidetes PKD-like domain-containing protein</fullName>
    </recommendedName>
</protein>
<organism evidence="1 2">
    <name type="scientific">Bacteroides thetaiotaomicron</name>
    <dbReference type="NCBI Taxonomy" id="818"/>
    <lineage>
        <taxon>Bacteria</taxon>
        <taxon>Pseudomonadati</taxon>
        <taxon>Bacteroidota</taxon>
        <taxon>Bacteroidia</taxon>
        <taxon>Bacteroidales</taxon>
        <taxon>Bacteroidaceae</taxon>
        <taxon>Bacteroides</taxon>
    </lineage>
</organism>
<dbReference type="AlphaFoldDB" id="A0A174W7E0"/>
<dbReference type="RefSeq" id="WP_055221582.1">
    <property type="nucleotide sequence ID" value="NZ_CZBI01000008.1"/>
</dbReference>
<evidence type="ECO:0000313" key="1">
    <source>
        <dbReference type="EMBL" id="CUQ41481.1"/>
    </source>
</evidence>